<dbReference type="PANTHER" id="PTHR22930:SF259">
    <property type="entry name" value="OS08G0106900 PROTEIN"/>
    <property type="match status" value="1"/>
</dbReference>
<dbReference type="EMBL" id="AWSO01000069">
    <property type="protein sequence ID" value="ESK95655.1"/>
    <property type="molecule type" value="Genomic_DNA"/>
</dbReference>
<proteinExistence type="predicted"/>
<feature type="non-terminal residue" evidence="2">
    <location>
        <position position="1"/>
    </location>
</feature>
<dbReference type="OrthoDB" id="2430314at2759"/>
<gene>
    <name evidence="2" type="ORF">Moror_12580</name>
</gene>
<keyword evidence="3" id="KW-1185">Reference proteome</keyword>
<organism evidence="2 3">
    <name type="scientific">Moniliophthora roreri (strain MCA 2997)</name>
    <name type="common">Cocoa frosty pod rot fungus</name>
    <name type="synonym">Crinipellis roreri</name>
    <dbReference type="NCBI Taxonomy" id="1381753"/>
    <lineage>
        <taxon>Eukaryota</taxon>
        <taxon>Fungi</taxon>
        <taxon>Dikarya</taxon>
        <taxon>Basidiomycota</taxon>
        <taxon>Agaricomycotina</taxon>
        <taxon>Agaricomycetes</taxon>
        <taxon>Agaricomycetidae</taxon>
        <taxon>Agaricales</taxon>
        <taxon>Marasmiineae</taxon>
        <taxon>Marasmiaceae</taxon>
        <taxon>Moniliophthora</taxon>
    </lineage>
</organism>
<dbReference type="STRING" id="1381753.V2XT22"/>
<evidence type="ECO:0000259" key="1">
    <source>
        <dbReference type="Pfam" id="PF26138"/>
    </source>
</evidence>
<dbReference type="Pfam" id="PF26138">
    <property type="entry name" value="DUF8040"/>
    <property type="match status" value="1"/>
</dbReference>
<name>V2XT22_MONRO</name>
<dbReference type="PANTHER" id="PTHR22930">
    <property type="match status" value="1"/>
</dbReference>
<comment type="caution">
    <text evidence="2">The sequence shown here is derived from an EMBL/GenBank/DDBJ whole genome shotgun (WGS) entry which is preliminary data.</text>
</comment>
<dbReference type="Proteomes" id="UP000017559">
    <property type="component" value="Unassembled WGS sequence"/>
</dbReference>
<evidence type="ECO:0000313" key="2">
    <source>
        <dbReference type="EMBL" id="ESK95655.1"/>
    </source>
</evidence>
<sequence length="155" mass="17755">HHKKIKQDTILAAVSGATSILTGEAWLNELLNGHSQHFQEQLGMTKYVFRKLLQELQTHSGLEDRKHITAAEQLAIFLYLGCAGASNRDLQEWFQHNGDTISKYIHLLLEKCCGSFYQKFVCPPLDQTPYEIHSNPKLYPYFKDTHCSVDSSQFN</sequence>
<dbReference type="InterPro" id="IPR058353">
    <property type="entry name" value="DUF8040"/>
</dbReference>
<accession>V2XT22</accession>
<evidence type="ECO:0000313" key="3">
    <source>
        <dbReference type="Proteomes" id="UP000017559"/>
    </source>
</evidence>
<dbReference type="InterPro" id="IPR045249">
    <property type="entry name" value="HARBI1-like"/>
</dbReference>
<reference evidence="2 3" key="1">
    <citation type="journal article" date="2014" name="BMC Genomics">
        <title>Genome and secretome analysis of the hemibiotrophic fungal pathogen, Moniliophthora roreri, which causes frosty pod rot disease of cacao: mechanisms of the biotrophic and necrotrophic phases.</title>
        <authorList>
            <person name="Meinhardt L.W."/>
            <person name="Costa G.G.L."/>
            <person name="Thomazella D.P.T."/>
            <person name="Teixeira P.J.P.L."/>
            <person name="Carazzolle M.F."/>
            <person name="Schuster S.C."/>
            <person name="Carlson J.E."/>
            <person name="Guiltinan M.J."/>
            <person name="Mieczkowski P."/>
            <person name="Farmer A."/>
            <person name="Ramaraj T."/>
            <person name="Crozier J."/>
            <person name="Davis R.E."/>
            <person name="Shao J."/>
            <person name="Melnick R.L."/>
            <person name="Pereira G.A.G."/>
            <person name="Bailey B.A."/>
        </authorList>
    </citation>
    <scope>NUCLEOTIDE SEQUENCE [LARGE SCALE GENOMIC DNA]</scope>
    <source>
        <strain evidence="2 3">MCA 2997</strain>
    </source>
</reference>
<dbReference type="AlphaFoldDB" id="V2XT22"/>
<dbReference type="KEGG" id="mrr:Moror_12580"/>
<feature type="domain" description="DUF8040" evidence="1">
    <location>
        <begin position="18"/>
        <end position="113"/>
    </location>
</feature>
<dbReference type="HOGENOM" id="CLU_040082_7_1_1"/>
<protein>
    <submittedName>
        <fullName evidence="2">Transposon en spm sub-class</fullName>
    </submittedName>
</protein>